<evidence type="ECO:0000256" key="1">
    <source>
        <dbReference type="SAM" id="Coils"/>
    </source>
</evidence>
<organism evidence="3 4">
    <name type="scientific">Candidatus Azambacteria bacterium GW2011_GWA1_44_9</name>
    <dbReference type="NCBI Taxonomy" id="1618610"/>
    <lineage>
        <taxon>Bacteria</taxon>
        <taxon>Candidatus Azamiibacteriota</taxon>
    </lineage>
</organism>
<gene>
    <name evidence="3" type="ORF">UW78_C0026G0001</name>
</gene>
<dbReference type="Proteomes" id="UP000034595">
    <property type="component" value="Unassembled WGS sequence"/>
</dbReference>
<dbReference type="EMBL" id="LCJQ01000026">
    <property type="protein sequence ID" value="KKT80743.1"/>
    <property type="molecule type" value="Genomic_DNA"/>
</dbReference>
<dbReference type="AlphaFoldDB" id="A0A0G1KB25"/>
<evidence type="ECO:0000259" key="2">
    <source>
        <dbReference type="Pfam" id="PF13476"/>
    </source>
</evidence>
<dbReference type="SUPFAM" id="SSF52540">
    <property type="entry name" value="P-loop containing nucleoside triphosphate hydrolases"/>
    <property type="match status" value="1"/>
</dbReference>
<reference evidence="3 4" key="1">
    <citation type="journal article" date="2015" name="Nature">
        <title>rRNA introns, odd ribosomes, and small enigmatic genomes across a large radiation of phyla.</title>
        <authorList>
            <person name="Brown C.T."/>
            <person name="Hug L.A."/>
            <person name="Thomas B.C."/>
            <person name="Sharon I."/>
            <person name="Castelle C.J."/>
            <person name="Singh A."/>
            <person name="Wilkins M.J."/>
            <person name="Williams K.H."/>
            <person name="Banfield J.F."/>
        </authorList>
    </citation>
    <scope>NUCLEOTIDE SEQUENCE [LARGE SCALE GENOMIC DNA]</scope>
</reference>
<feature type="coiled-coil region" evidence="1">
    <location>
        <begin position="172"/>
        <end position="344"/>
    </location>
</feature>
<keyword evidence="1" id="KW-0175">Coiled coil</keyword>
<dbReference type="PANTHER" id="PTHR32114:SF2">
    <property type="entry name" value="ABC TRANSPORTER ABCH.3"/>
    <property type="match status" value="1"/>
</dbReference>
<feature type="non-terminal residue" evidence="3">
    <location>
        <position position="390"/>
    </location>
</feature>
<comment type="caution">
    <text evidence="3">The sequence shown here is derived from an EMBL/GenBank/DDBJ whole genome shotgun (WGS) entry which is preliminary data.</text>
</comment>
<name>A0A0G1KB25_9BACT</name>
<dbReference type="Gene3D" id="3.40.50.300">
    <property type="entry name" value="P-loop containing nucleotide triphosphate hydrolases"/>
    <property type="match status" value="1"/>
</dbReference>
<dbReference type="PANTHER" id="PTHR32114">
    <property type="entry name" value="ABC TRANSPORTER ABCH.3"/>
    <property type="match status" value="1"/>
</dbReference>
<protein>
    <submittedName>
        <fullName evidence="3">SMC domain protein</fullName>
    </submittedName>
</protein>
<dbReference type="Pfam" id="PF13476">
    <property type="entry name" value="AAA_23"/>
    <property type="match status" value="1"/>
</dbReference>
<accession>A0A0G1KB25</accession>
<dbReference type="SUPFAM" id="SSF75712">
    <property type="entry name" value="Rad50 coiled-coil Zn hook"/>
    <property type="match status" value="1"/>
</dbReference>
<proteinExistence type="predicted"/>
<dbReference type="Gene3D" id="1.10.287.510">
    <property type="entry name" value="Helix hairpin bin"/>
    <property type="match status" value="1"/>
</dbReference>
<sequence length="390" mass="44236">MVPTKLQLSNFTSYGQDVPTLDFKKIHLAAISGVNGAGKSSLLDAITWCIWGTSRLGDSADQLIRLGQKEMWVQFSFELDNHIFTIKRSRVLKGAGSTTLDFTGSTSSPQAHNLTEGTIKATQQKIIDALHLTYETFTNSAFLRQGHADEFTTKGAMDRKRILADILGLSHFDELEEKAKEKIKEIQSKLSQKEERSEKKKEAEGTIAKVETEIKSLEEKLKLLQKERETLKIASEQRKKLEQNFLQNKKELEEILNTGKSRKEKIDLLKNNLEKLKGAETELSQLKELQGEKEKMDEVKNKKLETEKNLSEVLGTINLKKQRQHQIQEEIEKLNNQIKQSTKAGAKCPTCGQEIGKLEKDHVKKELSTQIDILEKELAKIDFSAEEKTS</sequence>
<evidence type="ECO:0000313" key="3">
    <source>
        <dbReference type="EMBL" id="KKT80743.1"/>
    </source>
</evidence>
<dbReference type="InterPro" id="IPR038729">
    <property type="entry name" value="Rad50/SbcC_AAA"/>
</dbReference>
<dbReference type="GO" id="GO:0016887">
    <property type="term" value="F:ATP hydrolysis activity"/>
    <property type="evidence" value="ECO:0007669"/>
    <property type="project" value="InterPro"/>
</dbReference>
<dbReference type="InterPro" id="IPR027417">
    <property type="entry name" value="P-loop_NTPase"/>
</dbReference>
<dbReference type="GO" id="GO:0006302">
    <property type="term" value="P:double-strand break repair"/>
    <property type="evidence" value="ECO:0007669"/>
    <property type="project" value="InterPro"/>
</dbReference>
<evidence type="ECO:0000313" key="4">
    <source>
        <dbReference type="Proteomes" id="UP000034595"/>
    </source>
</evidence>
<feature type="domain" description="Rad50/SbcC-type AAA" evidence="2">
    <location>
        <begin position="5"/>
        <end position="222"/>
    </location>
</feature>